<accession>G5A6R2</accession>
<organism evidence="1 2">
    <name type="scientific">Phytophthora sojae (strain P6497)</name>
    <name type="common">Soybean stem and root rot agent</name>
    <name type="synonym">Phytophthora megasperma f. sp. glycines</name>
    <dbReference type="NCBI Taxonomy" id="1094619"/>
    <lineage>
        <taxon>Eukaryota</taxon>
        <taxon>Sar</taxon>
        <taxon>Stramenopiles</taxon>
        <taxon>Oomycota</taxon>
        <taxon>Peronosporomycetes</taxon>
        <taxon>Peronosporales</taxon>
        <taxon>Peronosporaceae</taxon>
        <taxon>Phytophthora</taxon>
    </lineage>
</organism>
<sequence length="207" mass="23948">MARAPHGSAAKKLCEKCGNGISRTNFSKHAKKCKGIKVRDTRREIRKRSWVKHRAKRVGDQRSRRASESFQRLEGTVSFFNLISFRWRASTCCQKHGLTPDKRHWMPPEFQVQPGRSALEETCKWMKLCEKVRNKNIALEAPIQEEIDRFGEGKACATLAEFEAVYKAEFIEKDNAYEAKMKAKADQLVNERRFRKTFGFDSDSEDA</sequence>
<dbReference type="OMA" id="ERVRIEX"/>
<dbReference type="AlphaFoldDB" id="G5A6R2"/>
<dbReference type="InParanoid" id="G5A6R2"/>
<evidence type="ECO:0000313" key="1">
    <source>
        <dbReference type="EMBL" id="EGZ09017.1"/>
    </source>
</evidence>
<dbReference type="KEGG" id="psoj:PHYSODRAFT_525694"/>
<keyword evidence="2" id="KW-1185">Reference proteome</keyword>
<reference evidence="1 2" key="1">
    <citation type="journal article" date="2006" name="Science">
        <title>Phytophthora genome sequences uncover evolutionary origins and mechanisms of pathogenesis.</title>
        <authorList>
            <person name="Tyler B.M."/>
            <person name="Tripathy S."/>
            <person name="Zhang X."/>
            <person name="Dehal P."/>
            <person name="Jiang R.H."/>
            <person name="Aerts A."/>
            <person name="Arredondo F.D."/>
            <person name="Baxter L."/>
            <person name="Bensasson D."/>
            <person name="Beynon J.L."/>
            <person name="Chapman J."/>
            <person name="Damasceno C.M."/>
            <person name="Dorrance A.E."/>
            <person name="Dou D."/>
            <person name="Dickerman A.W."/>
            <person name="Dubchak I.L."/>
            <person name="Garbelotto M."/>
            <person name="Gijzen M."/>
            <person name="Gordon S.G."/>
            <person name="Govers F."/>
            <person name="Grunwald N.J."/>
            <person name="Huang W."/>
            <person name="Ivors K.L."/>
            <person name="Jones R.W."/>
            <person name="Kamoun S."/>
            <person name="Krampis K."/>
            <person name="Lamour K.H."/>
            <person name="Lee M.K."/>
            <person name="McDonald W.H."/>
            <person name="Medina M."/>
            <person name="Meijer H.J."/>
            <person name="Nordberg E.K."/>
            <person name="Maclean D.J."/>
            <person name="Ospina-Giraldo M.D."/>
            <person name="Morris P.F."/>
            <person name="Phuntumart V."/>
            <person name="Putnam N.H."/>
            <person name="Rash S."/>
            <person name="Rose J.K."/>
            <person name="Sakihama Y."/>
            <person name="Salamov A.A."/>
            <person name="Savidor A."/>
            <person name="Scheuring C.F."/>
            <person name="Smith B.M."/>
            <person name="Sobral B.W."/>
            <person name="Terry A."/>
            <person name="Torto-Alalibo T.A."/>
            <person name="Win J."/>
            <person name="Xu Z."/>
            <person name="Zhang H."/>
            <person name="Grigoriev I.V."/>
            <person name="Rokhsar D.S."/>
            <person name="Boore J.L."/>
        </authorList>
    </citation>
    <scope>NUCLEOTIDE SEQUENCE [LARGE SCALE GENOMIC DNA]</scope>
    <source>
        <strain evidence="1 2">P6497</strain>
    </source>
</reference>
<proteinExistence type="predicted"/>
<dbReference type="RefSeq" id="XP_009535650.1">
    <property type="nucleotide sequence ID" value="XM_009537355.1"/>
</dbReference>
<gene>
    <name evidence="1" type="ORF">PHYSODRAFT_525694</name>
</gene>
<name>G5A6R2_PHYSP</name>
<dbReference type="Proteomes" id="UP000002640">
    <property type="component" value="Unassembled WGS sequence"/>
</dbReference>
<dbReference type="EMBL" id="JH159160">
    <property type="protein sequence ID" value="EGZ09017.1"/>
    <property type="molecule type" value="Genomic_DNA"/>
</dbReference>
<dbReference type="GeneID" id="20660905"/>
<dbReference type="SMR" id="G5A6R2"/>
<evidence type="ECO:0000313" key="2">
    <source>
        <dbReference type="Proteomes" id="UP000002640"/>
    </source>
</evidence>
<protein>
    <submittedName>
        <fullName evidence="1">Uncharacterized protein</fullName>
    </submittedName>
</protein>